<comment type="subcellular location">
    <subcellularLocation>
        <location evidence="8">Host cytoplasm</location>
    </subcellularLocation>
    <text evidence="8">Localizes in cytoplasmic virus factories, where it is associated with viral DNA.</text>
</comment>
<evidence type="ECO:0000256" key="1">
    <source>
        <dbReference type="ARBA" id="ARBA00022518"/>
    </source>
</evidence>
<accession>A0A1Z3GCW5</accession>
<feature type="compositionally biased region" description="Low complexity" evidence="9">
    <location>
        <begin position="8"/>
        <end position="39"/>
    </location>
</feature>
<keyword evidence="2 8" id="KW-0226">DNA condensation</keyword>
<evidence type="ECO:0000256" key="3">
    <source>
        <dbReference type="ARBA" id="ARBA00023125"/>
    </source>
</evidence>
<comment type="function">
    <text evidence="5">Plays an essential role in viral DNA replication. Binds to ssDNA with high affinity and localizes to cytoplasmic factories where nascent viral genomes accumulate. May disrupt loops, hairpins and other secondary structures present on ssDNA to reduce and eliminate pausing of viral DNA polymerase at specific sites during elongation.</text>
</comment>
<dbReference type="PIRSF" id="PIRSF003767">
    <property type="entry name" value="VAC_I3L"/>
    <property type="match status" value="1"/>
</dbReference>
<evidence type="ECO:0000256" key="2">
    <source>
        <dbReference type="ARBA" id="ARBA00023067"/>
    </source>
</evidence>
<keyword evidence="1" id="KW-0244">Early protein</keyword>
<name>A0A1Z3GCW5_9POXV</name>
<protein>
    <recommendedName>
        <fullName evidence="7 8">Protein OPG079</fullName>
    </recommendedName>
</protein>
<keyword evidence="11" id="KW-1185">Reference proteome</keyword>
<evidence type="ECO:0000256" key="8">
    <source>
        <dbReference type="PIRNR" id="PIRNR003767"/>
    </source>
</evidence>
<dbReference type="Proteomes" id="UP000202998">
    <property type="component" value="Segment"/>
</dbReference>
<keyword evidence="3 8" id="KW-0238">DNA-binding</keyword>
<evidence type="ECO:0000256" key="5">
    <source>
        <dbReference type="ARBA" id="ARBA00034682"/>
    </source>
</evidence>
<comment type="subunit">
    <text evidence="8">Homoomultimer. Interacts with the small subunit of ribonucleotide reductase.</text>
</comment>
<reference evidence="10 11" key="1">
    <citation type="journal article" date="2017" name="Sci. Rep.">
        <title>Recovery of the first full-length genome sequence of a parapoxvirus directly from a clinical sample.</title>
        <authorList>
            <person name="Gunther T."/>
            <person name="Haas L."/>
            <person name="Alawi M."/>
            <person name="Wohlsein P."/>
            <person name="Marks J."/>
            <person name="Grundhoff A."/>
            <person name="Becher P."/>
            <person name="Fischer N."/>
        </authorList>
    </citation>
    <scope>NUCLEOTIDE SEQUENCE [LARGE SCALE GENOMIC DNA]</scope>
    <source>
        <strain evidence="10">AFK76s1</strain>
    </source>
</reference>
<dbReference type="GO" id="GO:0003697">
    <property type="term" value="F:single-stranded DNA binding"/>
    <property type="evidence" value="ECO:0007669"/>
    <property type="project" value="UniProtKB-UniRule"/>
</dbReference>
<evidence type="ECO:0000256" key="4">
    <source>
        <dbReference type="ARBA" id="ARBA00023200"/>
    </source>
</evidence>
<keyword evidence="4 8" id="KW-1035">Host cytoplasm</keyword>
<dbReference type="Pfam" id="PF04661">
    <property type="entry name" value="Pox_I3"/>
    <property type="match status" value="1"/>
</dbReference>
<evidence type="ECO:0000256" key="7">
    <source>
        <dbReference type="ARBA" id="ARBA00034817"/>
    </source>
</evidence>
<evidence type="ECO:0000313" key="11">
    <source>
        <dbReference type="Proteomes" id="UP000202998"/>
    </source>
</evidence>
<evidence type="ECO:0000313" key="10">
    <source>
        <dbReference type="EMBL" id="ASC55605.1"/>
    </source>
</evidence>
<feature type="region of interest" description="Disordered" evidence="9">
    <location>
        <begin position="1"/>
        <end position="39"/>
    </location>
</feature>
<dbReference type="GO" id="GO:0030261">
    <property type="term" value="P:chromosome condensation"/>
    <property type="evidence" value="ECO:0007669"/>
    <property type="project" value="UniProtKB-UniRule"/>
</dbReference>
<organism evidence="10 11">
    <name type="scientific">Seal parapoxvirus</name>
    <dbReference type="NCBI Taxonomy" id="187984"/>
    <lineage>
        <taxon>Viruses</taxon>
        <taxon>Varidnaviria</taxon>
        <taxon>Bamfordvirae</taxon>
        <taxon>Nucleocytoviricota</taxon>
        <taxon>Pokkesviricetes</taxon>
        <taxon>Chitovirales</taxon>
        <taxon>Poxviridae</taxon>
        <taxon>Chordopoxvirinae</taxon>
        <taxon>Parapoxvirus</taxon>
        <taxon>Parapoxvirus sealpox</taxon>
        <taxon>Grey sealpox virus</taxon>
    </lineage>
</organism>
<dbReference type="EMBL" id="KY382358">
    <property type="protein sequence ID" value="ASC55605.1"/>
    <property type="molecule type" value="Genomic_DNA"/>
</dbReference>
<evidence type="ECO:0000256" key="6">
    <source>
        <dbReference type="ARBA" id="ARBA00034757"/>
    </source>
</evidence>
<dbReference type="InterPro" id="IPR006754">
    <property type="entry name" value="Poxvirus_I3_ssDNA-bd"/>
</dbReference>
<proteinExistence type="inferred from homology"/>
<evidence type="ECO:0000256" key="9">
    <source>
        <dbReference type="SAM" id="MobiDB-lite"/>
    </source>
</evidence>
<gene>
    <name evidence="10" type="ORF">SePPVgORF024</name>
</gene>
<comment type="similarity">
    <text evidence="6 8">Belongs to the orthopoxvirus OPG079 family.</text>
</comment>
<dbReference type="OrthoDB" id="8815at10239"/>
<sequence>MYTYSKNSAAMKRATASSTKTTAAQRQQPPQQAGEQAQAAASSKKFCDNRALTCTEAVDFARSLATSHARAIESVTLTPSQYPSCSNINVTLVDSLASRLVAPLIMVKGEFKVHTSKKTEMQRQSSDAGFFARVKLVSASQMLYQLLEAVYSNIREGVRVPPSLRTLNVDTSTDNTFKSGCIYLNRISGALVELTTDDGMPPLISPLMRDIESLTSRNAQMATLILSPVVLYRSGNESKITFALKKVTMTRECSLNVLGLDGESTSVTMSETPACFGEEQEVRGLGLVEPSALPDEAEDDSPFNI</sequence>
<dbReference type="GO" id="GO:0030430">
    <property type="term" value="C:host cell cytoplasm"/>
    <property type="evidence" value="ECO:0007669"/>
    <property type="project" value="UniProtKB-SubCell"/>
</dbReference>